<dbReference type="OrthoDB" id="9806017at2"/>
<dbReference type="GO" id="GO:0051604">
    <property type="term" value="P:protein maturation"/>
    <property type="evidence" value="ECO:0007669"/>
    <property type="project" value="TreeGrafter"/>
</dbReference>
<dbReference type="KEGG" id="tfr:BR63_10915"/>
<protein>
    <submittedName>
        <fullName evidence="2">HypC/HybG/HupF family hydrogenase formation chaperone</fullName>
    </submittedName>
</protein>
<sequence length="72" mass="7844">MCLGVPGQVIEIKNNIGVVKISDTLIKVGLDLVRPVNVGDYVLIHAGFAIQVIDQEEALLTWQLIKEMVDSA</sequence>
<dbReference type="EMBL" id="CP045798">
    <property type="protein sequence ID" value="QNB46772.1"/>
    <property type="molecule type" value="Genomic_DNA"/>
</dbReference>
<dbReference type="NCBIfam" id="TIGR00074">
    <property type="entry name" value="hypC_hupF"/>
    <property type="match status" value="1"/>
</dbReference>
<evidence type="ECO:0000256" key="1">
    <source>
        <dbReference type="ARBA" id="ARBA00006018"/>
    </source>
</evidence>
<dbReference type="PANTHER" id="PTHR35177">
    <property type="entry name" value="HYDROGENASE MATURATION FACTOR HYBG"/>
    <property type="match status" value="1"/>
</dbReference>
<accession>A0A7G6E3W8</accession>
<dbReference type="PRINTS" id="PR00445">
    <property type="entry name" value="HUPFHYPC"/>
</dbReference>
<dbReference type="InterPro" id="IPR001109">
    <property type="entry name" value="Hydrogenase_HupF/HypC"/>
</dbReference>
<keyword evidence="3" id="KW-1185">Reference proteome</keyword>
<dbReference type="Gene3D" id="2.30.30.140">
    <property type="match status" value="1"/>
</dbReference>
<dbReference type="GO" id="GO:1902670">
    <property type="term" value="F:carbon dioxide binding"/>
    <property type="evidence" value="ECO:0007669"/>
    <property type="project" value="TreeGrafter"/>
</dbReference>
<dbReference type="PANTHER" id="PTHR35177:SF2">
    <property type="entry name" value="HYDROGENASE MATURATION FACTOR HYBG"/>
    <property type="match status" value="1"/>
</dbReference>
<evidence type="ECO:0000313" key="2">
    <source>
        <dbReference type="EMBL" id="QNB46772.1"/>
    </source>
</evidence>
<dbReference type="InterPro" id="IPR019812">
    <property type="entry name" value="Hydgase_assmbl_chp_CS"/>
</dbReference>
<dbReference type="GO" id="GO:0005506">
    <property type="term" value="F:iron ion binding"/>
    <property type="evidence" value="ECO:0007669"/>
    <property type="project" value="TreeGrafter"/>
</dbReference>
<gene>
    <name evidence="2" type="primary">hypC</name>
    <name evidence="2" type="ORF">BR63_10915</name>
</gene>
<dbReference type="Pfam" id="PF01455">
    <property type="entry name" value="HupF_HypC"/>
    <property type="match status" value="1"/>
</dbReference>
<evidence type="ECO:0000313" key="3">
    <source>
        <dbReference type="Proteomes" id="UP000515847"/>
    </source>
</evidence>
<name>A0A7G6E3W8_THEFR</name>
<dbReference type="RefSeq" id="WP_034420145.1">
    <property type="nucleotide sequence ID" value="NZ_CP045798.1"/>
</dbReference>
<dbReference type="PROSITE" id="PS01097">
    <property type="entry name" value="HUPF_HYPC"/>
    <property type="match status" value="1"/>
</dbReference>
<dbReference type="SUPFAM" id="SSF159127">
    <property type="entry name" value="HupF/HypC-like"/>
    <property type="match status" value="1"/>
</dbReference>
<proteinExistence type="inferred from homology"/>
<reference evidence="2 3" key="1">
    <citation type="journal article" date="2019" name="Front. Microbiol.">
        <title>Thermoanaerosceptrum fracticalcis gen. nov. sp. nov., a Novel Fumarate-Fermenting Microorganism From a Deep Fractured Carbonate Aquifer of the US Great Basin.</title>
        <authorList>
            <person name="Hamilton-Brehm S.D."/>
            <person name="Stewart L.E."/>
            <person name="Zavarin M."/>
            <person name="Caldwell M."/>
            <person name="Lawson P.A."/>
            <person name="Onstott T.C."/>
            <person name="Grzymski J."/>
            <person name="Neveux I."/>
            <person name="Lollar B.S."/>
            <person name="Russell C.E."/>
            <person name="Moser D.P."/>
        </authorList>
    </citation>
    <scope>NUCLEOTIDE SEQUENCE [LARGE SCALE GENOMIC DNA]</scope>
    <source>
        <strain evidence="2 3">DRI-13</strain>
    </source>
</reference>
<dbReference type="AlphaFoldDB" id="A0A7G6E3W8"/>
<dbReference type="Proteomes" id="UP000515847">
    <property type="component" value="Chromosome"/>
</dbReference>
<organism evidence="2 3">
    <name type="scientific">Thermanaerosceptrum fracticalcis</name>
    <dbReference type="NCBI Taxonomy" id="1712410"/>
    <lineage>
        <taxon>Bacteria</taxon>
        <taxon>Bacillati</taxon>
        <taxon>Bacillota</taxon>
        <taxon>Clostridia</taxon>
        <taxon>Eubacteriales</taxon>
        <taxon>Peptococcaceae</taxon>
        <taxon>Thermanaerosceptrum</taxon>
    </lineage>
</organism>
<comment type="similarity">
    <text evidence="1">Belongs to the HupF/HypC family.</text>
</comment>